<accession>A0ABV7Z1L8</accession>
<name>A0ABV7Z1L8_9BACT</name>
<dbReference type="EMBL" id="JBHRYQ010000001">
    <property type="protein sequence ID" value="MFC3812136.1"/>
    <property type="molecule type" value="Genomic_DNA"/>
</dbReference>
<dbReference type="Pfam" id="PF12771">
    <property type="entry name" value="SusD-like_2"/>
    <property type="match status" value="1"/>
</dbReference>
<dbReference type="Gene3D" id="1.25.40.390">
    <property type="match status" value="1"/>
</dbReference>
<comment type="caution">
    <text evidence="1">The sequence shown here is derived from an EMBL/GenBank/DDBJ whole genome shotgun (WGS) entry which is preliminary data.</text>
</comment>
<organism evidence="1 2">
    <name type="scientific">Lacihabitans lacunae</name>
    <dbReference type="NCBI Taxonomy" id="1028214"/>
    <lineage>
        <taxon>Bacteria</taxon>
        <taxon>Pseudomonadati</taxon>
        <taxon>Bacteroidota</taxon>
        <taxon>Cytophagia</taxon>
        <taxon>Cytophagales</taxon>
        <taxon>Leadbetterellaceae</taxon>
        <taxon>Lacihabitans</taxon>
    </lineage>
</organism>
<dbReference type="InterPro" id="IPR041662">
    <property type="entry name" value="SusD-like_2"/>
</dbReference>
<protein>
    <submittedName>
        <fullName evidence="1">SusD/RagB family nutrient-binding outer membrane lipoprotein</fullName>
    </submittedName>
</protein>
<keyword evidence="1" id="KW-0449">Lipoprotein</keyword>
<reference evidence="2" key="1">
    <citation type="journal article" date="2019" name="Int. J. Syst. Evol. Microbiol.">
        <title>The Global Catalogue of Microorganisms (GCM) 10K type strain sequencing project: providing services to taxonomists for standard genome sequencing and annotation.</title>
        <authorList>
            <consortium name="The Broad Institute Genomics Platform"/>
            <consortium name="The Broad Institute Genome Sequencing Center for Infectious Disease"/>
            <person name="Wu L."/>
            <person name="Ma J."/>
        </authorList>
    </citation>
    <scope>NUCLEOTIDE SEQUENCE [LARGE SCALE GENOMIC DNA]</scope>
    <source>
        <strain evidence="2">CECT 7956</strain>
    </source>
</reference>
<proteinExistence type="predicted"/>
<dbReference type="InterPro" id="IPR011990">
    <property type="entry name" value="TPR-like_helical_dom_sf"/>
</dbReference>
<evidence type="ECO:0000313" key="1">
    <source>
        <dbReference type="EMBL" id="MFC3812136.1"/>
    </source>
</evidence>
<keyword evidence="2" id="KW-1185">Reference proteome</keyword>
<dbReference type="PROSITE" id="PS51257">
    <property type="entry name" value="PROKAR_LIPOPROTEIN"/>
    <property type="match status" value="1"/>
</dbReference>
<evidence type="ECO:0000313" key="2">
    <source>
        <dbReference type="Proteomes" id="UP001595616"/>
    </source>
</evidence>
<dbReference type="RefSeq" id="WP_379839002.1">
    <property type="nucleotide sequence ID" value="NZ_JBHRYQ010000001.1"/>
</dbReference>
<dbReference type="Proteomes" id="UP001595616">
    <property type="component" value="Unassembled WGS sequence"/>
</dbReference>
<dbReference type="SUPFAM" id="SSF48452">
    <property type="entry name" value="TPR-like"/>
    <property type="match status" value="1"/>
</dbReference>
<gene>
    <name evidence="1" type="ORF">ACFOOI_15855</name>
</gene>
<sequence length="476" mass="51930">MMKNINKFLFGIILTAGITACDPGDFGDVNINPNSPSNPIASSLLTGAERGIVSTITDTQGSLYVQQMANKQYTSADRYETVQWSYNGFYTGPLVNLQKIIDLNSDAATKGDAAQFGSNNNQIAIARILKAYFYMHMTDRWGDIPYSQALQGSTNFKPAFDAQSKIYPDLIKEVTEAAAQIDNGAAIKGDIINGGNMTKWKKFANSLKAIMALRMSKADPAAAKTAFTAAIAGGVITTNADNIVYAFLAEDINDNPWQDRFESRKDWTVSEIFVNTLKSMNDPRLGVFADKALLKQDYVGMVYGLDESKAGSISNGDVSFLGEAMRQQTSPGYIVTAAQMHLAMAEAAVLGWTTDAEVHYNAAIKAGLEQYGKGAEYATYIAGPNVKYNPAKAMEQIGTQRWITLFSYGYEAWAEWRRTGYPVLAAPANNLNPGGLIPRRQGYTTIERDLNAANYNAAVSALGGKDDLNGRVWWNK</sequence>